<evidence type="ECO:0000256" key="4">
    <source>
        <dbReference type="PIRSR" id="PIRSR606118-50"/>
    </source>
</evidence>
<evidence type="ECO:0000313" key="7">
    <source>
        <dbReference type="EMBL" id="TWS19727.1"/>
    </source>
</evidence>
<evidence type="ECO:0000256" key="3">
    <source>
        <dbReference type="ARBA" id="ARBA00023172"/>
    </source>
</evidence>
<dbReference type="InterPro" id="IPR050639">
    <property type="entry name" value="SSR_resolvase"/>
</dbReference>
<dbReference type="PANTHER" id="PTHR30461:SF2">
    <property type="entry name" value="SERINE RECOMBINASE PINE-RELATED"/>
    <property type="match status" value="1"/>
</dbReference>
<dbReference type="OrthoDB" id="3405463at2"/>
<dbReference type="InterPro" id="IPR036162">
    <property type="entry name" value="Resolvase-like_N_sf"/>
</dbReference>
<dbReference type="EMBL" id="VIGW01000004">
    <property type="protein sequence ID" value="TWS19727.1"/>
    <property type="molecule type" value="Genomic_DNA"/>
</dbReference>
<keyword evidence="3" id="KW-0233">DNA recombination</keyword>
<sequence>MSTEGQSLDQQRDALAAAGVPEDRVYSDKLSGKAGTERAGLDSLLDYARSGDTVVVVGIDRLGRSVAEVSATIANLAAQGIVLRSLREGVDPATAAGRMLVVGSSPTCPTMSRRYPSIAGSIAEPSQS</sequence>
<comment type="caution">
    <text evidence="7">The sequence shown here is derived from an EMBL/GenBank/DDBJ whole genome shotgun (WGS) entry which is preliminary data.</text>
</comment>
<feature type="active site" description="O-(5'-phospho-DNA)-serine intermediate" evidence="4">
    <location>
        <position position="2"/>
    </location>
</feature>
<evidence type="ECO:0000256" key="1">
    <source>
        <dbReference type="ARBA" id="ARBA00022908"/>
    </source>
</evidence>
<accession>A0A5C5R9A7</accession>
<dbReference type="PANTHER" id="PTHR30461">
    <property type="entry name" value="DNA-INVERTASE FROM LAMBDOID PROPHAGE"/>
    <property type="match status" value="1"/>
</dbReference>
<dbReference type="GO" id="GO:0000150">
    <property type="term" value="F:DNA strand exchange activity"/>
    <property type="evidence" value="ECO:0007669"/>
    <property type="project" value="InterPro"/>
</dbReference>
<dbReference type="CDD" id="cd03768">
    <property type="entry name" value="SR_ResInv"/>
    <property type="match status" value="1"/>
</dbReference>
<dbReference type="AlphaFoldDB" id="A0A5C5R9A7"/>
<evidence type="ECO:0000256" key="5">
    <source>
        <dbReference type="SAM" id="MobiDB-lite"/>
    </source>
</evidence>
<dbReference type="PROSITE" id="PS00398">
    <property type="entry name" value="RECOMBINASES_2"/>
    <property type="match status" value="1"/>
</dbReference>
<organism evidence="7 8">
    <name type="scientific">Tsukamurella asaccharolytica</name>
    <dbReference type="NCBI Taxonomy" id="2592067"/>
    <lineage>
        <taxon>Bacteria</taxon>
        <taxon>Bacillati</taxon>
        <taxon>Actinomycetota</taxon>
        <taxon>Actinomycetes</taxon>
        <taxon>Mycobacteriales</taxon>
        <taxon>Tsukamurellaceae</taxon>
        <taxon>Tsukamurella</taxon>
    </lineage>
</organism>
<dbReference type="GO" id="GO:0015074">
    <property type="term" value="P:DNA integration"/>
    <property type="evidence" value="ECO:0007669"/>
    <property type="project" value="UniProtKB-KW"/>
</dbReference>
<dbReference type="GO" id="GO:0003677">
    <property type="term" value="F:DNA binding"/>
    <property type="evidence" value="ECO:0007669"/>
    <property type="project" value="UniProtKB-KW"/>
</dbReference>
<proteinExistence type="predicted"/>
<keyword evidence="8" id="KW-1185">Reference proteome</keyword>
<gene>
    <name evidence="7" type="ORF">FK529_10425</name>
</gene>
<dbReference type="SMART" id="SM00857">
    <property type="entry name" value="Resolvase"/>
    <property type="match status" value="1"/>
</dbReference>
<evidence type="ECO:0000313" key="8">
    <source>
        <dbReference type="Proteomes" id="UP000317291"/>
    </source>
</evidence>
<dbReference type="Gene3D" id="3.40.50.1390">
    <property type="entry name" value="Resolvase, N-terminal catalytic domain"/>
    <property type="match status" value="1"/>
</dbReference>
<feature type="compositionally biased region" description="Basic and acidic residues" evidence="5">
    <location>
        <begin position="21"/>
        <end position="36"/>
    </location>
</feature>
<evidence type="ECO:0000256" key="2">
    <source>
        <dbReference type="ARBA" id="ARBA00023125"/>
    </source>
</evidence>
<dbReference type="SUPFAM" id="SSF53041">
    <property type="entry name" value="Resolvase-like"/>
    <property type="match status" value="1"/>
</dbReference>
<dbReference type="Proteomes" id="UP000317291">
    <property type="component" value="Unassembled WGS sequence"/>
</dbReference>
<name>A0A5C5R9A7_9ACTN</name>
<keyword evidence="2" id="KW-0238">DNA-binding</keyword>
<protein>
    <submittedName>
        <fullName evidence="7">Recombinase family protein</fullName>
    </submittedName>
</protein>
<keyword evidence="1" id="KW-0229">DNA integration</keyword>
<dbReference type="InterPro" id="IPR006118">
    <property type="entry name" value="Recombinase_CS"/>
</dbReference>
<reference evidence="7 8" key="1">
    <citation type="submission" date="2019-06" db="EMBL/GenBank/DDBJ databases">
        <title>Tsukamurella conjunctivitidis sp. nov., Tsukamurella assacharolytica sp. nov. and Tsukamurella sputae sp. nov. isolated from patients with conjunctivitis, bacteraemia (lymphoma) and respiratory infection (sputum) in Hong Kong.</title>
        <authorList>
            <person name="Teng J.L.L."/>
            <person name="Lee H.H."/>
            <person name="Fong J.Y.H."/>
            <person name="Fok K.M.N."/>
            <person name="Lau S.K.P."/>
            <person name="Woo P.C.Y."/>
        </authorList>
    </citation>
    <scope>NUCLEOTIDE SEQUENCE [LARGE SCALE GENOMIC DNA]</scope>
    <source>
        <strain evidence="7 8">HKU71</strain>
    </source>
</reference>
<dbReference type="Pfam" id="PF00239">
    <property type="entry name" value="Resolvase"/>
    <property type="match status" value="1"/>
</dbReference>
<dbReference type="PROSITE" id="PS51736">
    <property type="entry name" value="RECOMBINASES_3"/>
    <property type="match status" value="1"/>
</dbReference>
<evidence type="ECO:0000259" key="6">
    <source>
        <dbReference type="PROSITE" id="PS51736"/>
    </source>
</evidence>
<dbReference type="InterPro" id="IPR006119">
    <property type="entry name" value="Resolv_N"/>
</dbReference>
<feature type="region of interest" description="Disordered" evidence="5">
    <location>
        <begin position="1"/>
        <end position="36"/>
    </location>
</feature>
<feature type="domain" description="Resolvase/invertase-type recombinase catalytic" evidence="6">
    <location>
        <begin position="1"/>
        <end position="128"/>
    </location>
</feature>